<dbReference type="OrthoDB" id="194443at2759"/>
<sequence length="194" mass="22005">MAAREPICPSALTREHDIVTVEVGKEAKTYCIHKPLLLRQSGHFLRALAGRREKEGDSKCTLKDVVPQIFDEFVDWLCTNELPQDEEGWLETCKDSSWNDLHIHGFELLGTVLPSSDQCISELRILIDPAEVLALIYATDFLVRIMIRCGNIENKRVNAEDLKACAYHEHATELEKEECIKSNGSGTKERKILK</sequence>
<proteinExistence type="predicted"/>
<dbReference type="SUPFAM" id="SSF54695">
    <property type="entry name" value="POZ domain"/>
    <property type="match status" value="1"/>
</dbReference>
<organism evidence="1 2">
    <name type="scientific">Lentithecium fluviatile CBS 122367</name>
    <dbReference type="NCBI Taxonomy" id="1168545"/>
    <lineage>
        <taxon>Eukaryota</taxon>
        <taxon>Fungi</taxon>
        <taxon>Dikarya</taxon>
        <taxon>Ascomycota</taxon>
        <taxon>Pezizomycotina</taxon>
        <taxon>Dothideomycetes</taxon>
        <taxon>Pleosporomycetidae</taxon>
        <taxon>Pleosporales</taxon>
        <taxon>Massarineae</taxon>
        <taxon>Lentitheciaceae</taxon>
        <taxon>Lentithecium</taxon>
    </lineage>
</organism>
<evidence type="ECO:0000313" key="1">
    <source>
        <dbReference type="EMBL" id="KAF2690840.1"/>
    </source>
</evidence>
<dbReference type="Gene3D" id="3.30.710.10">
    <property type="entry name" value="Potassium Channel Kv1.1, Chain A"/>
    <property type="match status" value="1"/>
</dbReference>
<protein>
    <recommendedName>
        <fullName evidence="3">BTB domain-containing protein</fullName>
    </recommendedName>
</protein>
<evidence type="ECO:0000313" key="2">
    <source>
        <dbReference type="Proteomes" id="UP000799291"/>
    </source>
</evidence>
<dbReference type="InterPro" id="IPR011333">
    <property type="entry name" value="SKP1/BTB/POZ_sf"/>
</dbReference>
<reference evidence="1" key="1">
    <citation type="journal article" date="2020" name="Stud. Mycol.">
        <title>101 Dothideomycetes genomes: a test case for predicting lifestyles and emergence of pathogens.</title>
        <authorList>
            <person name="Haridas S."/>
            <person name="Albert R."/>
            <person name="Binder M."/>
            <person name="Bloem J."/>
            <person name="Labutti K."/>
            <person name="Salamov A."/>
            <person name="Andreopoulos B."/>
            <person name="Baker S."/>
            <person name="Barry K."/>
            <person name="Bills G."/>
            <person name="Bluhm B."/>
            <person name="Cannon C."/>
            <person name="Castanera R."/>
            <person name="Culley D."/>
            <person name="Daum C."/>
            <person name="Ezra D."/>
            <person name="Gonzalez J."/>
            <person name="Henrissat B."/>
            <person name="Kuo A."/>
            <person name="Liang C."/>
            <person name="Lipzen A."/>
            <person name="Lutzoni F."/>
            <person name="Magnuson J."/>
            <person name="Mondo S."/>
            <person name="Nolan M."/>
            <person name="Ohm R."/>
            <person name="Pangilinan J."/>
            <person name="Park H.-J."/>
            <person name="Ramirez L."/>
            <person name="Alfaro M."/>
            <person name="Sun H."/>
            <person name="Tritt A."/>
            <person name="Yoshinaga Y."/>
            <person name="Zwiers L.-H."/>
            <person name="Turgeon B."/>
            <person name="Goodwin S."/>
            <person name="Spatafora J."/>
            <person name="Crous P."/>
            <person name="Grigoriev I."/>
        </authorList>
    </citation>
    <scope>NUCLEOTIDE SEQUENCE</scope>
    <source>
        <strain evidence="1">CBS 122367</strain>
    </source>
</reference>
<name>A0A6G1JKT3_9PLEO</name>
<keyword evidence="2" id="KW-1185">Reference proteome</keyword>
<evidence type="ECO:0008006" key="3">
    <source>
        <dbReference type="Google" id="ProtNLM"/>
    </source>
</evidence>
<dbReference type="EMBL" id="MU005570">
    <property type="protein sequence ID" value="KAF2690840.1"/>
    <property type="molecule type" value="Genomic_DNA"/>
</dbReference>
<dbReference type="AlphaFoldDB" id="A0A6G1JKT3"/>
<accession>A0A6G1JKT3</accession>
<dbReference type="Proteomes" id="UP000799291">
    <property type="component" value="Unassembled WGS sequence"/>
</dbReference>
<gene>
    <name evidence="1" type="ORF">K458DRAFT_382416</name>
</gene>